<dbReference type="SUPFAM" id="SSF53850">
    <property type="entry name" value="Periplasmic binding protein-like II"/>
    <property type="match status" value="1"/>
</dbReference>
<dbReference type="GO" id="GO:0005769">
    <property type="term" value="C:early endosome"/>
    <property type="evidence" value="ECO:0007669"/>
    <property type="project" value="TreeGrafter"/>
</dbReference>
<protein>
    <submittedName>
        <fullName evidence="3">Melanotransferrin</fullName>
    </submittedName>
</protein>
<evidence type="ECO:0000259" key="2">
    <source>
        <dbReference type="PROSITE" id="PS51408"/>
    </source>
</evidence>
<organism evidence="3 4">
    <name type="scientific">Acropora cervicornis</name>
    <name type="common">Staghorn coral</name>
    <dbReference type="NCBI Taxonomy" id="6130"/>
    <lineage>
        <taxon>Eukaryota</taxon>
        <taxon>Metazoa</taxon>
        <taxon>Cnidaria</taxon>
        <taxon>Anthozoa</taxon>
        <taxon>Hexacorallia</taxon>
        <taxon>Scleractinia</taxon>
        <taxon>Astrocoeniina</taxon>
        <taxon>Acroporidae</taxon>
        <taxon>Acropora</taxon>
    </lineage>
</organism>
<reference evidence="3" key="1">
    <citation type="journal article" date="2023" name="G3 (Bethesda)">
        <title>Whole genome assembly and annotation of the endangered Caribbean coral Acropora cervicornis.</title>
        <authorList>
            <person name="Selwyn J.D."/>
            <person name="Vollmer S.V."/>
        </authorList>
    </citation>
    <scope>NUCLEOTIDE SEQUENCE</scope>
    <source>
        <strain evidence="3">K2</strain>
    </source>
</reference>
<dbReference type="InterPro" id="IPR018195">
    <property type="entry name" value="Transferrin_Fe_BS"/>
</dbReference>
<dbReference type="GO" id="GO:0006826">
    <property type="term" value="P:iron ion transport"/>
    <property type="evidence" value="ECO:0007669"/>
    <property type="project" value="TreeGrafter"/>
</dbReference>
<proteinExistence type="predicted"/>
<name>A0AAD9R739_ACRCE</name>
<evidence type="ECO:0000256" key="1">
    <source>
        <dbReference type="ARBA" id="ARBA00022737"/>
    </source>
</evidence>
<dbReference type="PROSITE" id="PS51408">
    <property type="entry name" value="TRANSFERRIN_LIKE_4"/>
    <property type="match status" value="1"/>
</dbReference>
<accession>A0AAD9R739</accession>
<sequence length="368" mass="40057">MHIIQMRWCVLSNQEQAKCMDMKYATHKVAEKLSMNVTFSCVMGENADDCMKKIKVGSADLVTLDGGDIKTAGKDHSLVPIVGEDYYDLPGLEGASYKAVAVVKKSNGDITFKKLKGKTSCHTGAGKTAGWNVPVGTLLRMKLMEQDKSCNAYVSAGKFFSESCVPNVKNRYSAATNLCTKCQQECSSSTGPYSGYNGAFKCMMDGAGDVAFVKHTTVGDVGANASLYEYLCKDGNRMASWEKCFLETVPAHAVMTKSGHTHNAQFKSLLLHLSAYYGTNQTNSSDFQLFVSSKYSGSNLLFKDSTKKLVNVGDKNTYQLWLGNDYLQDLEELNSCPTTSGFDKINKPQLAVVLVSLLSAVIATFSAQ</sequence>
<dbReference type="GO" id="GO:0005615">
    <property type="term" value="C:extracellular space"/>
    <property type="evidence" value="ECO:0007669"/>
    <property type="project" value="TreeGrafter"/>
</dbReference>
<dbReference type="CDD" id="cd13529">
    <property type="entry name" value="PBP2_transferrin"/>
    <property type="match status" value="1"/>
</dbReference>
<gene>
    <name evidence="3" type="ORF">P5673_000431</name>
</gene>
<evidence type="ECO:0000313" key="4">
    <source>
        <dbReference type="Proteomes" id="UP001249851"/>
    </source>
</evidence>
<feature type="domain" description="Transferrin-like" evidence="2">
    <location>
        <begin position="6"/>
        <end position="335"/>
    </location>
</feature>
<comment type="caution">
    <text evidence="3">The sequence shown here is derived from an EMBL/GenBank/DDBJ whole genome shotgun (WGS) entry which is preliminary data.</text>
</comment>
<dbReference type="PROSITE" id="PS00205">
    <property type="entry name" value="TRANSFERRIN_LIKE_1"/>
    <property type="match status" value="1"/>
</dbReference>
<evidence type="ECO:0000313" key="3">
    <source>
        <dbReference type="EMBL" id="KAK2574286.1"/>
    </source>
</evidence>
<dbReference type="GO" id="GO:0055037">
    <property type="term" value="C:recycling endosome"/>
    <property type="evidence" value="ECO:0007669"/>
    <property type="project" value="TreeGrafter"/>
</dbReference>
<dbReference type="AlphaFoldDB" id="A0AAD9R739"/>
<dbReference type="Pfam" id="PF00405">
    <property type="entry name" value="Transferrin"/>
    <property type="match status" value="1"/>
</dbReference>
<dbReference type="PRINTS" id="PR00422">
    <property type="entry name" value="TRANSFERRIN"/>
</dbReference>
<dbReference type="PANTHER" id="PTHR11485">
    <property type="entry name" value="TRANSFERRIN"/>
    <property type="match status" value="1"/>
</dbReference>
<dbReference type="Gene3D" id="3.40.190.10">
    <property type="entry name" value="Periplasmic binding protein-like II"/>
    <property type="match status" value="2"/>
</dbReference>
<dbReference type="EMBL" id="JARQWQ010000001">
    <property type="protein sequence ID" value="KAK2574286.1"/>
    <property type="molecule type" value="Genomic_DNA"/>
</dbReference>
<dbReference type="SMART" id="SM00094">
    <property type="entry name" value="TR_FER"/>
    <property type="match status" value="1"/>
</dbReference>
<dbReference type="Proteomes" id="UP001249851">
    <property type="component" value="Unassembled WGS sequence"/>
</dbReference>
<keyword evidence="4" id="KW-1185">Reference proteome</keyword>
<reference evidence="3" key="2">
    <citation type="journal article" date="2023" name="Science">
        <title>Genomic signatures of disease resistance in endangered staghorn corals.</title>
        <authorList>
            <person name="Vollmer S.V."/>
            <person name="Selwyn J.D."/>
            <person name="Despard B.A."/>
            <person name="Roesel C.L."/>
        </authorList>
    </citation>
    <scope>NUCLEOTIDE SEQUENCE</scope>
    <source>
        <strain evidence="3">K2</strain>
    </source>
</reference>
<dbReference type="InterPro" id="IPR001156">
    <property type="entry name" value="Transferrin-like_dom"/>
</dbReference>
<dbReference type="PANTHER" id="PTHR11485:SF29">
    <property type="entry name" value="TRANSFERRIN 2"/>
    <property type="match status" value="1"/>
</dbReference>
<dbReference type="GO" id="GO:0005886">
    <property type="term" value="C:plasma membrane"/>
    <property type="evidence" value="ECO:0007669"/>
    <property type="project" value="TreeGrafter"/>
</dbReference>
<keyword evidence="1" id="KW-0677">Repeat</keyword>